<keyword evidence="2 4" id="KW-0732">Signal</keyword>
<dbReference type="Pfam" id="PF13458">
    <property type="entry name" value="Peripla_BP_6"/>
    <property type="match status" value="1"/>
</dbReference>
<dbReference type="Gene3D" id="3.40.50.2300">
    <property type="match status" value="2"/>
</dbReference>
<dbReference type="Proteomes" id="UP000286997">
    <property type="component" value="Unassembled WGS sequence"/>
</dbReference>
<keyword evidence="3" id="KW-0813">Transport</keyword>
<dbReference type="EMBL" id="SACP01000014">
    <property type="protein sequence ID" value="RVU16952.1"/>
    <property type="molecule type" value="Genomic_DNA"/>
</dbReference>
<organism evidence="6 7">
    <name type="scientific">Methylobacterium oryzihabitans</name>
    <dbReference type="NCBI Taxonomy" id="2499852"/>
    <lineage>
        <taxon>Bacteria</taxon>
        <taxon>Pseudomonadati</taxon>
        <taxon>Pseudomonadota</taxon>
        <taxon>Alphaproteobacteria</taxon>
        <taxon>Hyphomicrobiales</taxon>
        <taxon>Methylobacteriaceae</taxon>
        <taxon>Methylobacterium</taxon>
    </lineage>
</organism>
<dbReference type="GO" id="GO:0006865">
    <property type="term" value="P:amino acid transport"/>
    <property type="evidence" value="ECO:0007669"/>
    <property type="project" value="UniProtKB-KW"/>
</dbReference>
<comment type="caution">
    <text evidence="6">The sequence shown here is derived from an EMBL/GenBank/DDBJ whole genome shotgun (WGS) entry which is preliminary data.</text>
</comment>
<dbReference type="CDD" id="cd20378">
    <property type="entry name" value="PBP1_SBP-like"/>
    <property type="match status" value="1"/>
</dbReference>
<evidence type="ECO:0000256" key="3">
    <source>
        <dbReference type="ARBA" id="ARBA00022970"/>
    </source>
</evidence>
<keyword evidence="7" id="KW-1185">Reference proteome</keyword>
<accession>A0A3S2VNI3</accession>
<evidence type="ECO:0000313" key="7">
    <source>
        <dbReference type="Proteomes" id="UP000286997"/>
    </source>
</evidence>
<dbReference type="InterPro" id="IPR028082">
    <property type="entry name" value="Peripla_BP_I"/>
</dbReference>
<proteinExistence type="inferred from homology"/>
<protein>
    <submittedName>
        <fullName evidence="6">Branched-chain amino acid ABC transporter substrate-binding protein</fullName>
    </submittedName>
</protein>
<evidence type="ECO:0000256" key="1">
    <source>
        <dbReference type="ARBA" id="ARBA00010062"/>
    </source>
</evidence>
<dbReference type="InterPro" id="IPR051010">
    <property type="entry name" value="BCAA_transport"/>
</dbReference>
<feature type="domain" description="Leucine-binding protein" evidence="5">
    <location>
        <begin position="34"/>
        <end position="370"/>
    </location>
</feature>
<name>A0A3S2VNI3_9HYPH</name>
<comment type="similarity">
    <text evidence="1">Belongs to the leucine-binding protein family.</text>
</comment>
<dbReference type="AlphaFoldDB" id="A0A3S2VNI3"/>
<feature type="chain" id="PRO_5018711083" evidence="4">
    <location>
        <begin position="19"/>
        <end position="403"/>
    </location>
</feature>
<feature type="signal peptide" evidence="4">
    <location>
        <begin position="1"/>
        <end position="18"/>
    </location>
</feature>
<dbReference type="InterPro" id="IPR028081">
    <property type="entry name" value="Leu-bd"/>
</dbReference>
<sequence length="403" mass="43663">MNRRHILAGLAAAPVSLAAPGLIRRANAQSVLDVASVYSLSGTFANVGAALNDGSKWAFEQYGTAGGHKLNYLLLDDRGDAAEAVRKVQDAMTQRSVRHVIGCTNSAIGLAVQREVFNRKGVYVNEAGADEITGKDCNKSSFRWPVASYSAVNATVRPLIEQFPKAKRWYTITGQYVFGDSLLTNCKEIFKEKGIEHVGNSYHSLSDREYSGYIANALSANPDVLAICNFGNQTVDVVRQAISYGMKRNTKILAVWSTGLDQFQALGPDNCDGVYFGANFWHGIDTPGGRRVAEIVKAKTGDVPNYLHACGYAVAQVLIEGINKANSTDVPAIIQALEGLSYEGPTGTETIRAEDHQVIKDYYLMRGKAKSAMKDKNDLIDIVAATKAFLPPEKTGCRMPATL</sequence>
<dbReference type="OrthoDB" id="7235949at2"/>
<evidence type="ECO:0000259" key="5">
    <source>
        <dbReference type="Pfam" id="PF13458"/>
    </source>
</evidence>
<gene>
    <name evidence="6" type="ORF">EOE48_15780</name>
</gene>
<dbReference type="PANTHER" id="PTHR30483">
    <property type="entry name" value="LEUCINE-SPECIFIC-BINDING PROTEIN"/>
    <property type="match status" value="1"/>
</dbReference>
<evidence type="ECO:0000256" key="2">
    <source>
        <dbReference type="ARBA" id="ARBA00022729"/>
    </source>
</evidence>
<dbReference type="SUPFAM" id="SSF53822">
    <property type="entry name" value="Periplasmic binding protein-like I"/>
    <property type="match status" value="1"/>
</dbReference>
<keyword evidence="3" id="KW-0029">Amino-acid transport</keyword>
<dbReference type="PANTHER" id="PTHR30483:SF6">
    <property type="entry name" value="PERIPLASMIC BINDING PROTEIN OF ABC TRANSPORTER FOR NATURAL AMINO ACIDS"/>
    <property type="match status" value="1"/>
</dbReference>
<evidence type="ECO:0000256" key="4">
    <source>
        <dbReference type="SAM" id="SignalP"/>
    </source>
</evidence>
<reference evidence="6 7" key="1">
    <citation type="submission" date="2019-01" db="EMBL/GenBank/DDBJ databases">
        <authorList>
            <person name="Chen W.-M."/>
        </authorList>
    </citation>
    <scope>NUCLEOTIDE SEQUENCE [LARGE SCALE GENOMIC DNA]</scope>
    <source>
        <strain evidence="6 7">TER-1</strain>
    </source>
</reference>
<evidence type="ECO:0000313" key="6">
    <source>
        <dbReference type="EMBL" id="RVU16952.1"/>
    </source>
</evidence>